<keyword evidence="5" id="KW-1185">Reference proteome</keyword>
<organism evidence="4 5">
    <name type="scientific">Crepidotus variabilis</name>
    <dbReference type="NCBI Taxonomy" id="179855"/>
    <lineage>
        <taxon>Eukaryota</taxon>
        <taxon>Fungi</taxon>
        <taxon>Dikarya</taxon>
        <taxon>Basidiomycota</taxon>
        <taxon>Agaricomycotina</taxon>
        <taxon>Agaricomycetes</taxon>
        <taxon>Agaricomycetidae</taxon>
        <taxon>Agaricales</taxon>
        <taxon>Agaricineae</taxon>
        <taxon>Crepidotaceae</taxon>
        <taxon>Crepidotus</taxon>
    </lineage>
</organism>
<gene>
    <name evidence="4" type="ORF">CPB83DRAFT_848039</name>
</gene>
<name>A0A9P6ELF6_9AGAR</name>
<evidence type="ECO:0000259" key="3">
    <source>
        <dbReference type="Pfam" id="PF11701"/>
    </source>
</evidence>
<reference evidence="4" key="1">
    <citation type="submission" date="2020-11" db="EMBL/GenBank/DDBJ databases">
        <authorList>
            <consortium name="DOE Joint Genome Institute"/>
            <person name="Ahrendt S."/>
            <person name="Riley R."/>
            <person name="Andreopoulos W."/>
            <person name="Labutti K."/>
            <person name="Pangilinan J."/>
            <person name="Ruiz-Duenas F.J."/>
            <person name="Barrasa J.M."/>
            <person name="Sanchez-Garcia M."/>
            <person name="Camarero S."/>
            <person name="Miyauchi S."/>
            <person name="Serrano A."/>
            <person name="Linde D."/>
            <person name="Babiker R."/>
            <person name="Drula E."/>
            <person name="Ayuso-Fernandez I."/>
            <person name="Pacheco R."/>
            <person name="Padilla G."/>
            <person name="Ferreira P."/>
            <person name="Barriuso J."/>
            <person name="Kellner H."/>
            <person name="Castanera R."/>
            <person name="Alfaro M."/>
            <person name="Ramirez L."/>
            <person name="Pisabarro A.G."/>
            <person name="Kuo A."/>
            <person name="Tritt A."/>
            <person name="Lipzen A."/>
            <person name="He G."/>
            <person name="Yan M."/>
            <person name="Ng V."/>
            <person name="Cullen D."/>
            <person name="Martin F."/>
            <person name="Rosso M.-N."/>
            <person name="Henrissat B."/>
            <person name="Hibbett D."/>
            <person name="Martinez A.T."/>
            <person name="Grigoriev I.V."/>
        </authorList>
    </citation>
    <scope>NUCLEOTIDE SEQUENCE</scope>
    <source>
        <strain evidence="4">CBS 506.95</strain>
    </source>
</reference>
<dbReference type="SUPFAM" id="SSF48371">
    <property type="entry name" value="ARM repeat"/>
    <property type="match status" value="3"/>
</dbReference>
<dbReference type="AlphaFoldDB" id="A0A9P6ELF6"/>
<dbReference type="PANTHER" id="PTHR45994:SF1">
    <property type="entry name" value="FI21225P1"/>
    <property type="match status" value="1"/>
</dbReference>
<dbReference type="GO" id="GO:0051879">
    <property type="term" value="F:Hsp90 protein binding"/>
    <property type="evidence" value="ECO:0007669"/>
    <property type="project" value="TreeGrafter"/>
</dbReference>
<evidence type="ECO:0000256" key="1">
    <source>
        <dbReference type="ARBA" id="ARBA00004496"/>
    </source>
</evidence>
<feature type="domain" description="UNC-45/Cro1/She4 central" evidence="3">
    <location>
        <begin position="40"/>
        <end position="194"/>
    </location>
</feature>
<keyword evidence="2" id="KW-0963">Cytoplasm</keyword>
<dbReference type="Gene3D" id="1.25.10.10">
    <property type="entry name" value="Leucine-rich Repeat Variant"/>
    <property type="match status" value="1"/>
</dbReference>
<comment type="subcellular location">
    <subcellularLocation>
        <location evidence="1">Cytoplasm</location>
    </subcellularLocation>
</comment>
<accession>A0A9P6ELF6</accession>
<dbReference type="InterPro" id="IPR016024">
    <property type="entry name" value="ARM-type_fold"/>
</dbReference>
<evidence type="ECO:0000313" key="4">
    <source>
        <dbReference type="EMBL" id="KAF9531923.1"/>
    </source>
</evidence>
<evidence type="ECO:0000313" key="5">
    <source>
        <dbReference type="Proteomes" id="UP000807306"/>
    </source>
</evidence>
<dbReference type="GO" id="GO:0005737">
    <property type="term" value="C:cytoplasm"/>
    <property type="evidence" value="ECO:0007669"/>
    <property type="project" value="UniProtKB-SubCell"/>
</dbReference>
<protein>
    <submittedName>
        <fullName evidence="4">ARM repeat-containing protein</fullName>
    </submittedName>
</protein>
<proteinExistence type="predicted"/>
<sequence>MTSEVNHDFLNQLLKKAQMPSQHNLSLGDLKLLASAFLPTGAEAPSLRPKAYVVLSAICQGARSSQKKEKDENAATHLLVQIFAPLVVQLFGETDHVSLLTGAAFLTALFQVDPQSATSIFVRDGLVENVTDSVELSPSPELSIEITHLLGLACGHKACRAVISTQIVQWLDFTTQQTTEPALQIASSLALIKLSKGAASDPPENGTPNVPAGRMYSLAITMCEAITSRETESCLDAVEGLAYLSTDPVLKDQFAKNPPFLTELFGLVPTKKMAVQKGDTNTSLIYGVVAIIYNLISYRPRLNEEQEQMEKLKRMAKVAPPQSNNEASTLDDDEHVKARIGLLITAGVLPVFAAAITFTDSAGIRQNAARSILCIVEEKENRGKVLQAGGAKVLQAVIKQSLSASNSGAKSSMPSISSQELDAFQALAKLSITSSPVQVFGPNIGAIYDVIRPFSILLQHPSSNLLQRFETVMALTNLASHSPDIASRIAKADGLVDKVELLLLEDHVLMRRASVELLCNLIAGSDEIFDRYSGDSPNVASKLHIFLALSDVEDVPTRLAASGALATLSPAPNVCKALTKLQFDKHRFFPIITQLLDPTSLVDTEDAIMDTNPGLVHRAAVCIANVFGNTKDKAIRDIISREAKACGLVEALIRVAKGEGVTKDAPILHQATQALKLLKE</sequence>
<dbReference type="Pfam" id="PF11701">
    <property type="entry name" value="UNC45-central"/>
    <property type="match status" value="1"/>
</dbReference>
<dbReference type="Proteomes" id="UP000807306">
    <property type="component" value="Unassembled WGS sequence"/>
</dbReference>
<dbReference type="InterPro" id="IPR024660">
    <property type="entry name" value="UCS_central_dom"/>
</dbReference>
<dbReference type="InterPro" id="IPR011989">
    <property type="entry name" value="ARM-like"/>
</dbReference>
<evidence type="ECO:0000256" key="2">
    <source>
        <dbReference type="ARBA" id="ARBA00022490"/>
    </source>
</evidence>
<dbReference type="OrthoDB" id="199930at2759"/>
<dbReference type="PANTHER" id="PTHR45994">
    <property type="entry name" value="FI21225P1"/>
    <property type="match status" value="1"/>
</dbReference>
<dbReference type="EMBL" id="MU157833">
    <property type="protein sequence ID" value="KAF9531923.1"/>
    <property type="molecule type" value="Genomic_DNA"/>
</dbReference>
<comment type="caution">
    <text evidence="4">The sequence shown here is derived from an EMBL/GenBank/DDBJ whole genome shotgun (WGS) entry which is preliminary data.</text>
</comment>